<comment type="caution">
    <text evidence="1">The sequence shown here is derived from an EMBL/GenBank/DDBJ whole genome shotgun (WGS) entry which is preliminary data.</text>
</comment>
<evidence type="ECO:0000313" key="1">
    <source>
        <dbReference type="EMBL" id="ORX71746.1"/>
    </source>
</evidence>
<name>A0A1Y1WES6_9FUNG</name>
<sequence length="186" mass="21684">MKELKTQLLQRIKLLSVHSDVSEYFALIKNLELLNGNVSIINDNLVIETNKPTISFSLDINSKIYVSGIKDVDITDVLFDKLICYSDYLNEILNIPGVDRYKINYYYPSCRELELGIENVRYVIFSRFKEYIDVDKNYKLLADHLTYLGYNLSVDRISVEKQNSSFLTLLSYENNINVVKKTLKRC</sequence>
<accession>A0A1Y1WES6</accession>
<dbReference type="SUPFAM" id="SSF64484">
    <property type="entry name" value="beta and beta-prime subunits of DNA dependent RNA-polymerase"/>
    <property type="match status" value="1"/>
</dbReference>
<evidence type="ECO:0000313" key="2">
    <source>
        <dbReference type="Proteomes" id="UP000193944"/>
    </source>
</evidence>
<reference evidence="1 2" key="2">
    <citation type="submission" date="2016-08" db="EMBL/GenBank/DDBJ databases">
        <title>Pervasive Adenine N6-methylation of Active Genes in Fungi.</title>
        <authorList>
            <consortium name="DOE Joint Genome Institute"/>
            <person name="Mondo S.J."/>
            <person name="Dannebaum R.O."/>
            <person name="Kuo R.C."/>
            <person name="Labutti K."/>
            <person name="Haridas S."/>
            <person name="Kuo A."/>
            <person name="Salamov A."/>
            <person name="Ahrendt S.R."/>
            <person name="Lipzen A."/>
            <person name="Sullivan W."/>
            <person name="Andreopoulos W.B."/>
            <person name="Clum A."/>
            <person name="Lindquist E."/>
            <person name="Daum C."/>
            <person name="Ramamoorthy G.K."/>
            <person name="Gryganskyi A."/>
            <person name="Culley D."/>
            <person name="Magnuson J.K."/>
            <person name="James T.Y."/>
            <person name="O'Malley M.A."/>
            <person name="Stajich J.E."/>
            <person name="Spatafora J.W."/>
            <person name="Visel A."/>
            <person name="Grigoriev I.V."/>
        </authorList>
    </citation>
    <scope>NUCLEOTIDE SEQUENCE [LARGE SCALE GENOMIC DNA]</scope>
    <source>
        <strain evidence="1 2">S4</strain>
    </source>
</reference>
<organism evidence="1 2">
    <name type="scientific">Anaeromyces robustus</name>
    <dbReference type="NCBI Taxonomy" id="1754192"/>
    <lineage>
        <taxon>Eukaryota</taxon>
        <taxon>Fungi</taxon>
        <taxon>Fungi incertae sedis</taxon>
        <taxon>Chytridiomycota</taxon>
        <taxon>Chytridiomycota incertae sedis</taxon>
        <taxon>Neocallimastigomycetes</taxon>
        <taxon>Neocallimastigales</taxon>
        <taxon>Neocallimastigaceae</taxon>
        <taxon>Anaeromyces</taxon>
    </lineage>
</organism>
<gene>
    <name evidence="1" type="ORF">BCR32DRAFT_305338</name>
</gene>
<keyword evidence="2" id="KW-1185">Reference proteome</keyword>
<dbReference type="EMBL" id="MCFG01000398">
    <property type="protein sequence ID" value="ORX71746.1"/>
    <property type="molecule type" value="Genomic_DNA"/>
</dbReference>
<reference evidence="1 2" key="1">
    <citation type="submission" date="2016-08" db="EMBL/GenBank/DDBJ databases">
        <title>A Parts List for Fungal Cellulosomes Revealed by Comparative Genomics.</title>
        <authorList>
            <consortium name="DOE Joint Genome Institute"/>
            <person name="Haitjema C.H."/>
            <person name="Gilmore S.P."/>
            <person name="Henske J.K."/>
            <person name="Solomon K.V."/>
            <person name="De Groot R."/>
            <person name="Kuo A."/>
            <person name="Mondo S.J."/>
            <person name="Salamov A.A."/>
            <person name="Labutti K."/>
            <person name="Zhao Z."/>
            <person name="Chiniquy J."/>
            <person name="Barry K."/>
            <person name="Brewer H.M."/>
            <person name="Purvine S.O."/>
            <person name="Wright A.T."/>
            <person name="Boxma B."/>
            <person name="Van Alen T."/>
            <person name="Hackstein J.H."/>
            <person name="Baker S.E."/>
            <person name="Grigoriev I.V."/>
            <person name="O'Malley M.A."/>
        </authorList>
    </citation>
    <scope>NUCLEOTIDE SEQUENCE [LARGE SCALE GENOMIC DNA]</scope>
    <source>
        <strain evidence="1 2">S4</strain>
    </source>
</reference>
<dbReference type="AlphaFoldDB" id="A0A1Y1WES6"/>
<proteinExistence type="predicted"/>
<protein>
    <submittedName>
        <fullName evidence="1">Uncharacterized protein</fullName>
    </submittedName>
</protein>
<dbReference type="Proteomes" id="UP000193944">
    <property type="component" value="Unassembled WGS sequence"/>
</dbReference>